<evidence type="ECO:0000313" key="1">
    <source>
        <dbReference type="EMBL" id="KAA8570482.1"/>
    </source>
</evidence>
<proteinExistence type="predicted"/>
<organism evidence="1 2">
    <name type="scientific">Monilinia fructicola</name>
    <name type="common">Brown rot fungus</name>
    <name type="synonym">Ciboria fructicola</name>
    <dbReference type="NCBI Taxonomy" id="38448"/>
    <lineage>
        <taxon>Eukaryota</taxon>
        <taxon>Fungi</taxon>
        <taxon>Dikarya</taxon>
        <taxon>Ascomycota</taxon>
        <taxon>Pezizomycotina</taxon>
        <taxon>Leotiomycetes</taxon>
        <taxon>Helotiales</taxon>
        <taxon>Sclerotiniaceae</taxon>
        <taxon>Monilinia</taxon>
    </lineage>
</organism>
<keyword evidence="2" id="KW-1185">Reference proteome</keyword>
<dbReference type="VEuPathDB" id="FungiDB:MFRU_031g00780"/>
<gene>
    <name evidence="1" type="ORF">EYC84_002755</name>
</gene>
<sequence length="86" mass="9358">MSLLSDQEGFAIAVEEAKIGYEEGGVPGETSALENSGRLPASAYKGSTILSPCDMWYVLSTNIQTPGSANHGVKYWSMSLIWEYHE</sequence>
<accession>A0A5M9JRR6</accession>
<comment type="caution">
    <text evidence="1">The sequence shown here is derived from an EMBL/GenBank/DDBJ whole genome shotgun (WGS) entry which is preliminary data.</text>
</comment>
<name>A0A5M9JRR6_MONFR</name>
<evidence type="ECO:0000313" key="2">
    <source>
        <dbReference type="Proteomes" id="UP000322873"/>
    </source>
</evidence>
<protein>
    <submittedName>
        <fullName evidence="1">Uncharacterized protein</fullName>
    </submittedName>
</protein>
<dbReference type="Proteomes" id="UP000322873">
    <property type="component" value="Unassembled WGS sequence"/>
</dbReference>
<reference evidence="1 2" key="1">
    <citation type="submission" date="2019-06" db="EMBL/GenBank/DDBJ databases">
        <title>Genome Sequence of the Brown Rot Fungal Pathogen Monilinia fructicola.</title>
        <authorList>
            <person name="De Miccolis Angelini R.M."/>
            <person name="Landi L."/>
            <person name="Abate D."/>
            <person name="Pollastro S."/>
            <person name="Romanazzi G."/>
            <person name="Faretra F."/>
        </authorList>
    </citation>
    <scope>NUCLEOTIDE SEQUENCE [LARGE SCALE GENOMIC DNA]</scope>
    <source>
        <strain evidence="1 2">Mfrc123</strain>
    </source>
</reference>
<dbReference type="EMBL" id="VICG01000007">
    <property type="protein sequence ID" value="KAA8570482.1"/>
    <property type="molecule type" value="Genomic_DNA"/>
</dbReference>
<dbReference type="AlphaFoldDB" id="A0A5M9JRR6"/>